<dbReference type="PANTHER" id="PTHR32546:SF26">
    <property type="entry name" value="SMOG, ISOFORM D"/>
    <property type="match status" value="1"/>
</dbReference>
<keyword evidence="5" id="KW-0297">G-protein coupled receptor</keyword>
<evidence type="ECO:0000256" key="6">
    <source>
        <dbReference type="ARBA" id="ARBA00023170"/>
    </source>
</evidence>
<dbReference type="AlphaFoldDB" id="A0A8C4N3S2"/>
<dbReference type="InterPro" id="IPR054714">
    <property type="entry name" value="GPR158_179_extracellular"/>
</dbReference>
<evidence type="ECO:0000256" key="5">
    <source>
        <dbReference type="ARBA" id="ARBA00023040"/>
    </source>
</evidence>
<evidence type="ECO:0000259" key="9">
    <source>
        <dbReference type="Pfam" id="PF22572"/>
    </source>
</evidence>
<evidence type="ECO:0000313" key="10">
    <source>
        <dbReference type="Ensembl" id="ENSEBUP00000000548.1"/>
    </source>
</evidence>
<dbReference type="Ensembl" id="ENSEBUT00000000849.1">
    <property type="protein sequence ID" value="ENSEBUP00000000548.1"/>
    <property type="gene ID" value="ENSEBUG00000000636.1"/>
</dbReference>
<keyword evidence="3" id="KW-1003">Cell membrane</keyword>
<dbReference type="Proteomes" id="UP000694388">
    <property type="component" value="Unplaced"/>
</dbReference>
<feature type="domain" description="GPR158/179 extracellular" evidence="9">
    <location>
        <begin position="208"/>
        <end position="281"/>
    </location>
</feature>
<protein>
    <recommendedName>
        <fullName evidence="9">GPR158/179 extracellular domain-containing protein</fullName>
    </recommendedName>
</protein>
<keyword evidence="8" id="KW-0807">Transducer</keyword>
<reference evidence="10" key="1">
    <citation type="submission" date="2025-08" db="UniProtKB">
        <authorList>
            <consortium name="Ensembl"/>
        </authorList>
    </citation>
    <scope>IDENTIFICATION</scope>
</reference>
<evidence type="ECO:0000256" key="1">
    <source>
        <dbReference type="ARBA" id="ARBA00004651"/>
    </source>
</evidence>
<evidence type="ECO:0000256" key="2">
    <source>
        <dbReference type="ARBA" id="ARBA00007242"/>
    </source>
</evidence>
<dbReference type="PANTHER" id="PTHR32546">
    <property type="entry name" value="G-PROTEIN COUPLED RECEPTOR 158-RELATED"/>
    <property type="match status" value="1"/>
</dbReference>
<keyword evidence="4" id="KW-0732">Signal</keyword>
<dbReference type="Pfam" id="PF22572">
    <property type="entry name" value="GPR158_179_EC"/>
    <property type="match status" value="1"/>
</dbReference>
<keyword evidence="6" id="KW-0675">Receptor</keyword>
<evidence type="ECO:0000256" key="3">
    <source>
        <dbReference type="ARBA" id="ARBA00022475"/>
    </source>
</evidence>
<evidence type="ECO:0000313" key="11">
    <source>
        <dbReference type="Proteomes" id="UP000694388"/>
    </source>
</evidence>
<accession>A0A8C4N3S2</accession>
<dbReference type="InterPro" id="IPR043458">
    <property type="entry name" value="GPR158/179"/>
</dbReference>
<keyword evidence="3" id="KW-0472">Membrane</keyword>
<dbReference type="GO" id="GO:0004930">
    <property type="term" value="F:G protein-coupled receptor activity"/>
    <property type="evidence" value="ECO:0007669"/>
    <property type="project" value="UniProtKB-KW"/>
</dbReference>
<evidence type="ECO:0000256" key="8">
    <source>
        <dbReference type="ARBA" id="ARBA00023224"/>
    </source>
</evidence>
<reference evidence="10" key="2">
    <citation type="submission" date="2025-09" db="UniProtKB">
        <authorList>
            <consortium name="Ensembl"/>
        </authorList>
    </citation>
    <scope>IDENTIFICATION</scope>
</reference>
<dbReference type="GO" id="GO:0005886">
    <property type="term" value="C:plasma membrane"/>
    <property type="evidence" value="ECO:0007669"/>
    <property type="project" value="UniProtKB-SubCell"/>
</dbReference>
<evidence type="ECO:0000256" key="7">
    <source>
        <dbReference type="ARBA" id="ARBA00023180"/>
    </source>
</evidence>
<keyword evidence="11" id="KW-1185">Reference proteome</keyword>
<sequence>MDQCLPDHLLCCCWTSGDPGISQGTQHTTLSSTPGLSADDETTMTPGTAEAAAWFLLQAGRESNARCTRSIELLSEPWLTLPPSRLYPFARSVALELVRTRAMLSMRLQDSVALHPHRWEQRQWHRAVLRALLAVEPHAKEASLMLWQAGHAIFMRVTRRGLKARLQVEGGGWPSDDTKKDQGDKEWKWDEQSLDHNIPPRETTKHIHWSSPYLACRDGFLSPGWSLAISTAFYSFSSHLIPEFRGALALELNLQDVDIDQCATNGGWFSGTHHCDRRREQVILYDVSHYHVVFSLGTIYFGLSGSNYNPKFCLTFTFHFCNFSLLYY</sequence>
<organism evidence="10 11">
    <name type="scientific">Eptatretus burgeri</name>
    <name type="common">Inshore hagfish</name>
    <dbReference type="NCBI Taxonomy" id="7764"/>
    <lineage>
        <taxon>Eukaryota</taxon>
        <taxon>Metazoa</taxon>
        <taxon>Chordata</taxon>
        <taxon>Craniata</taxon>
        <taxon>Vertebrata</taxon>
        <taxon>Cyclostomata</taxon>
        <taxon>Myxini</taxon>
        <taxon>Myxiniformes</taxon>
        <taxon>Myxinidae</taxon>
        <taxon>Eptatretinae</taxon>
        <taxon>Eptatretus</taxon>
    </lineage>
</organism>
<proteinExistence type="inferred from homology"/>
<name>A0A8C4N3S2_EPTBU</name>
<dbReference type="GeneTree" id="ENSGT00940000155918"/>
<comment type="subcellular location">
    <subcellularLocation>
        <location evidence="1">Cell membrane</location>
        <topology evidence="1">Multi-pass membrane protein</topology>
    </subcellularLocation>
</comment>
<comment type="similarity">
    <text evidence="2">Belongs to the G-protein coupled receptor 3 family.</text>
</comment>
<evidence type="ECO:0000256" key="4">
    <source>
        <dbReference type="ARBA" id="ARBA00022729"/>
    </source>
</evidence>
<keyword evidence="7" id="KW-0325">Glycoprotein</keyword>